<dbReference type="SMART" id="SM00320">
    <property type="entry name" value="WD40"/>
    <property type="match status" value="8"/>
</dbReference>
<dbReference type="InterPro" id="IPR020472">
    <property type="entry name" value="WD40_PAC1"/>
</dbReference>
<feature type="repeat" description="WD" evidence="9">
    <location>
        <begin position="394"/>
        <end position="435"/>
    </location>
</feature>
<evidence type="ECO:0000256" key="6">
    <source>
        <dbReference type="ARBA" id="ARBA00068030"/>
    </source>
</evidence>
<sequence>MATQYPPPSKRQKREQAEIARQQQDVDNTIPDGTVRVRFVDQATGESGNLPVLTVQLSQASTKNLELLLNELKDQSDDQIPYRFFPDGATEALGDKEDLYNALVKSGKASAESEIVLQYAPQAVFRVKAVSRCSAAVSGHGDNILAVNFSPESSSRMASGSGDKTVRIWDCDTGTPVHTMKGHTRWVLAVCYSPDGSLLASGGYDNEVRIWDPSTGKQIGGPLKGHANFITSLSWEPYHLQEPGRPRVASSSKDGTVRVWDAIGGKIEYALAGHKSSVTCVKWGGTGRIYTASHDKTIKVWNASTGSLINTLSGHAHWVNHLALSTDFVLRTSYHDHTRKVPSTPEEKLAKAKQRFEKAATLNGEIVERLATASEDCTIILWTPLSSTKPVTRMTGHQKQINQVTFSPDGLLLASAAWDNHVKLWSARDGKFLNTLRAHVGPVYMTCFSADSRLLASCSKDTTLKVWDMRTGKLKEDLPGHKDQVFALDWSPDGDRVTVVLAYTQWIWLRSRQARVTKFFIKVIATTFWQRGFSEAPLLQYAPLKDQMEMAGPNLIERATSTVVFENSNPFVLRTGTVLCTGPAKSNLACATGKAVPKANAIIPAHARQATEDRLRTRQKRIARRHRSRGQASQKGSPFIALRNCL</sequence>
<keyword evidence="4" id="KW-0539">Nucleus</keyword>
<name>E5A0M4_LEPMJ</name>
<keyword evidence="12" id="KW-1185">Reference proteome</keyword>
<dbReference type="GO" id="GO:0000027">
    <property type="term" value="P:ribosomal large subunit assembly"/>
    <property type="evidence" value="ECO:0007669"/>
    <property type="project" value="EnsemblFungi"/>
</dbReference>
<dbReference type="FunCoup" id="E5A0M4">
    <property type="interactions" value="687"/>
</dbReference>
<dbReference type="FunFam" id="2.130.10.10:FF:000092">
    <property type="entry name" value="notchless protein homolog"/>
    <property type="match status" value="1"/>
</dbReference>
<evidence type="ECO:0000256" key="4">
    <source>
        <dbReference type="ARBA" id="ARBA00023242"/>
    </source>
</evidence>
<keyword evidence="2 9" id="KW-0853">WD repeat</keyword>
<dbReference type="PROSITE" id="PS00678">
    <property type="entry name" value="WD_REPEATS_1"/>
    <property type="match status" value="2"/>
</dbReference>
<evidence type="ECO:0000313" key="12">
    <source>
        <dbReference type="Proteomes" id="UP000002668"/>
    </source>
</evidence>
<dbReference type="PRINTS" id="PR00320">
    <property type="entry name" value="GPROTEINBRPT"/>
</dbReference>
<gene>
    <name evidence="11" type="ORF">LEMA_P102150.1</name>
</gene>
<dbReference type="VEuPathDB" id="FungiDB:LEMA_P102150.1"/>
<feature type="repeat" description="WD" evidence="9">
    <location>
        <begin position="436"/>
        <end position="477"/>
    </location>
</feature>
<evidence type="ECO:0000256" key="1">
    <source>
        <dbReference type="ARBA" id="ARBA00004604"/>
    </source>
</evidence>
<evidence type="ECO:0000256" key="3">
    <source>
        <dbReference type="ARBA" id="ARBA00022737"/>
    </source>
</evidence>
<dbReference type="STRING" id="985895.E5A0M4"/>
<dbReference type="EMBL" id="FP929130">
    <property type="protein sequence ID" value="CBX97084.1"/>
    <property type="molecule type" value="Genomic_DNA"/>
</dbReference>
<dbReference type="SUPFAM" id="SSF50978">
    <property type="entry name" value="WD40 repeat-like"/>
    <property type="match status" value="1"/>
</dbReference>
<accession>E5A0M4</accession>
<keyword evidence="3" id="KW-0677">Repeat</keyword>
<feature type="region of interest" description="Disordered" evidence="10">
    <location>
        <begin position="1"/>
        <end position="28"/>
    </location>
</feature>
<dbReference type="PROSITE" id="PS50294">
    <property type="entry name" value="WD_REPEATS_REGION"/>
    <property type="match status" value="6"/>
</dbReference>
<dbReference type="CDD" id="cd00200">
    <property type="entry name" value="WD40"/>
    <property type="match status" value="1"/>
</dbReference>
<feature type="repeat" description="WD" evidence="9">
    <location>
        <begin position="137"/>
        <end position="179"/>
    </location>
</feature>
<proteinExistence type="inferred from homology"/>
<comment type="similarity">
    <text evidence="5">Belongs to the NLE1/RSA4 family.</text>
</comment>
<dbReference type="GO" id="GO:0110136">
    <property type="term" value="P:protein-RNA complex remodeling"/>
    <property type="evidence" value="ECO:0007669"/>
    <property type="project" value="EnsemblFungi"/>
</dbReference>
<reference evidence="12" key="1">
    <citation type="journal article" date="2011" name="Nat. Commun.">
        <title>Effector diversification within compartments of the Leptosphaeria maculans genome affected by Repeat-Induced Point mutations.</title>
        <authorList>
            <person name="Rouxel T."/>
            <person name="Grandaubert J."/>
            <person name="Hane J.K."/>
            <person name="Hoede C."/>
            <person name="van de Wouw A.P."/>
            <person name="Couloux A."/>
            <person name="Dominguez V."/>
            <person name="Anthouard V."/>
            <person name="Bally P."/>
            <person name="Bourras S."/>
            <person name="Cozijnsen A.J."/>
            <person name="Ciuffetti L.M."/>
            <person name="Degrave A."/>
            <person name="Dilmaghani A."/>
            <person name="Duret L."/>
            <person name="Fudal I."/>
            <person name="Goodwin S.B."/>
            <person name="Gout L."/>
            <person name="Glaser N."/>
            <person name="Linglin J."/>
            <person name="Kema G.H.J."/>
            <person name="Lapalu N."/>
            <person name="Lawrence C.B."/>
            <person name="May K."/>
            <person name="Meyer M."/>
            <person name="Ollivier B."/>
            <person name="Poulain J."/>
            <person name="Schoch C.L."/>
            <person name="Simon A."/>
            <person name="Spatafora J.W."/>
            <person name="Stachowiak A."/>
            <person name="Turgeon B.G."/>
            <person name="Tyler B.M."/>
            <person name="Vincent D."/>
            <person name="Weissenbach J."/>
            <person name="Amselem J."/>
            <person name="Quesneville H."/>
            <person name="Oliver R.P."/>
            <person name="Wincker P."/>
            <person name="Balesdent M.-H."/>
            <person name="Howlett B.J."/>
        </authorList>
    </citation>
    <scope>NUCLEOTIDE SEQUENCE [LARGE SCALE GENOMIC DNA]</scope>
    <source>
        <strain evidence="12">JN3 / isolate v23.1.3 / race Av1-4-5-6-7-8</strain>
    </source>
</reference>
<dbReference type="AlphaFoldDB" id="E5A0M4"/>
<evidence type="ECO:0000256" key="10">
    <source>
        <dbReference type="SAM" id="MobiDB-lite"/>
    </source>
</evidence>
<dbReference type="HOGENOM" id="CLU_000288_57_16_1"/>
<evidence type="ECO:0000256" key="5">
    <source>
        <dbReference type="ARBA" id="ARBA00061016"/>
    </source>
</evidence>
<dbReference type="GeneID" id="13283388"/>
<dbReference type="PANTHER" id="PTHR19848:SF0">
    <property type="entry name" value="NOTCHLESS PROTEIN HOMOLOG 1"/>
    <property type="match status" value="1"/>
</dbReference>
<dbReference type="InterPro" id="IPR015943">
    <property type="entry name" value="WD40/YVTN_repeat-like_dom_sf"/>
</dbReference>
<dbReference type="Pfam" id="PF00400">
    <property type="entry name" value="WD40"/>
    <property type="match status" value="7"/>
</dbReference>
<dbReference type="InterPro" id="IPR001680">
    <property type="entry name" value="WD40_rpt"/>
</dbReference>
<dbReference type="Gene3D" id="2.130.10.10">
    <property type="entry name" value="YVTN repeat-like/Quinoprotein amine dehydrogenase"/>
    <property type="match status" value="1"/>
</dbReference>
<feature type="repeat" description="WD" evidence="9">
    <location>
        <begin position="180"/>
        <end position="221"/>
    </location>
</feature>
<evidence type="ECO:0000256" key="9">
    <source>
        <dbReference type="PROSITE-ProRule" id="PRU00221"/>
    </source>
</evidence>
<organism evidence="12">
    <name type="scientific">Leptosphaeria maculans (strain JN3 / isolate v23.1.3 / race Av1-4-5-6-7-8)</name>
    <name type="common">Blackleg fungus</name>
    <name type="synonym">Phoma lingam</name>
    <dbReference type="NCBI Taxonomy" id="985895"/>
    <lineage>
        <taxon>Eukaryota</taxon>
        <taxon>Fungi</taxon>
        <taxon>Dikarya</taxon>
        <taxon>Ascomycota</taxon>
        <taxon>Pezizomycotina</taxon>
        <taxon>Dothideomycetes</taxon>
        <taxon>Pleosporomycetidae</taxon>
        <taxon>Pleosporales</taxon>
        <taxon>Pleosporineae</taxon>
        <taxon>Leptosphaeriaceae</taxon>
        <taxon>Plenodomus</taxon>
        <taxon>Plenodomus lingam/Leptosphaeria maculans species complex</taxon>
    </lineage>
</organism>
<feature type="repeat" description="WD" evidence="9">
    <location>
        <begin position="223"/>
        <end position="261"/>
    </location>
</feature>
<comment type="subcellular location">
    <subcellularLocation>
        <location evidence="1">Nucleus</location>
        <location evidence="1">Nucleolus</location>
    </subcellularLocation>
</comment>
<dbReference type="Proteomes" id="UP000002668">
    <property type="component" value="Genome"/>
</dbReference>
<evidence type="ECO:0000256" key="7">
    <source>
        <dbReference type="ARBA" id="ARBA00077034"/>
    </source>
</evidence>
<evidence type="ECO:0000256" key="2">
    <source>
        <dbReference type="ARBA" id="ARBA00022574"/>
    </source>
</evidence>
<evidence type="ECO:0000313" key="11">
    <source>
        <dbReference type="EMBL" id="CBX97084.1"/>
    </source>
</evidence>
<feature type="repeat" description="WD" evidence="9">
    <location>
        <begin position="271"/>
        <end position="311"/>
    </location>
</feature>
<protein>
    <recommendedName>
        <fullName evidence="6">Ribosome assembly protein 4</fullName>
    </recommendedName>
    <alternativeName>
        <fullName evidence="8">Notchless protein homolog 1</fullName>
    </alternativeName>
    <alternativeName>
        <fullName evidence="7">Ribosome biogenesis factor RSA4</fullName>
    </alternativeName>
</protein>
<dbReference type="OrthoDB" id="10267436at2759"/>
<dbReference type="InterPro" id="IPR019775">
    <property type="entry name" value="WD40_repeat_CS"/>
</dbReference>
<dbReference type="PROSITE" id="PS50082">
    <property type="entry name" value="WD_REPEATS_2"/>
    <property type="match status" value="6"/>
</dbReference>
<dbReference type="InParanoid" id="E5A0M4"/>
<dbReference type="PANTHER" id="PTHR19848">
    <property type="entry name" value="WD40 REPEAT PROTEIN"/>
    <property type="match status" value="1"/>
</dbReference>
<dbReference type="InterPro" id="IPR036322">
    <property type="entry name" value="WD40_repeat_dom_sf"/>
</dbReference>
<dbReference type="OMA" id="YPCRRFV"/>
<evidence type="ECO:0000256" key="8">
    <source>
        <dbReference type="ARBA" id="ARBA00080836"/>
    </source>
</evidence>
<dbReference type="GO" id="GO:0005730">
    <property type="term" value="C:nucleolus"/>
    <property type="evidence" value="ECO:0007669"/>
    <property type="project" value="UniProtKB-SubCell"/>
</dbReference>
<dbReference type="eggNOG" id="KOG0271">
    <property type="taxonomic scope" value="Eukaryota"/>
</dbReference>